<protein>
    <recommendedName>
        <fullName evidence="1">DUF1737 domain-containing protein</fullName>
    </recommendedName>
</protein>
<evidence type="ECO:0000313" key="2">
    <source>
        <dbReference type="EMBL" id="SOC12982.1"/>
    </source>
</evidence>
<name>A0A285SWF6_9HYPH</name>
<reference evidence="2 3" key="1">
    <citation type="submission" date="2017-08" db="EMBL/GenBank/DDBJ databases">
        <authorList>
            <person name="de Groot N.N."/>
        </authorList>
    </citation>
    <scope>NUCLEOTIDE SEQUENCE [LARGE SCALE GENOMIC DNA]</scope>
    <source>
        <strain evidence="2 3">USBA 352</strain>
    </source>
</reference>
<accession>A0A285SWF6</accession>
<dbReference type="InterPro" id="IPR013619">
    <property type="entry name" value="DUF1737"/>
</dbReference>
<dbReference type="OrthoDB" id="9809803at2"/>
<dbReference type="STRING" id="538381.GCA_001696535_03585"/>
<gene>
    <name evidence="2" type="ORF">SAMN05421512_10764</name>
</gene>
<sequence length="68" mass="7423">MMVYRVLTGVNDAAFCHRVTEALSLGWSLHGAPSLAYDSTRRAVICGQAIVKQVEGGRYDPALDLSRQ</sequence>
<evidence type="ECO:0000313" key="3">
    <source>
        <dbReference type="Proteomes" id="UP000219331"/>
    </source>
</evidence>
<keyword evidence="3" id="KW-1185">Reference proteome</keyword>
<dbReference type="Pfam" id="PF08410">
    <property type="entry name" value="DUF1737"/>
    <property type="match status" value="1"/>
</dbReference>
<dbReference type="RefSeq" id="WP_097175281.1">
    <property type="nucleotide sequence ID" value="NZ_OBML01000007.1"/>
</dbReference>
<dbReference type="Proteomes" id="UP000219331">
    <property type="component" value="Unassembled WGS sequence"/>
</dbReference>
<proteinExistence type="predicted"/>
<feature type="domain" description="DUF1737" evidence="1">
    <location>
        <begin position="1"/>
        <end position="52"/>
    </location>
</feature>
<evidence type="ECO:0000259" key="1">
    <source>
        <dbReference type="Pfam" id="PF08410"/>
    </source>
</evidence>
<dbReference type="AlphaFoldDB" id="A0A285SWF6"/>
<organism evidence="2 3">
    <name type="scientific">Stappia indica</name>
    <dbReference type="NCBI Taxonomy" id="538381"/>
    <lineage>
        <taxon>Bacteria</taxon>
        <taxon>Pseudomonadati</taxon>
        <taxon>Pseudomonadota</taxon>
        <taxon>Alphaproteobacteria</taxon>
        <taxon>Hyphomicrobiales</taxon>
        <taxon>Stappiaceae</taxon>
        <taxon>Stappia</taxon>
    </lineage>
</organism>
<dbReference type="EMBL" id="OBML01000007">
    <property type="protein sequence ID" value="SOC12982.1"/>
    <property type="molecule type" value="Genomic_DNA"/>
</dbReference>